<proteinExistence type="predicted"/>
<keyword evidence="1" id="KW-0472">Membrane</keyword>
<feature type="transmembrane region" description="Helical" evidence="1">
    <location>
        <begin position="15"/>
        <end position="36"/>
    </location>
</feature>
<evidence type="ECO:0000259" key="2">
    <source>
        <dbReference type="Pfam" id="PF00059"/>
    </source>
</evidence>
<dbReference type="KEGG" id="vg:11107275"/>
<protein>
    <submittedName>
        <fullName evidence="3">IEV and EEV membrane glycoprotein</fullName>
    </submittedName>
</protein>
<organism evidence="3 4">
    <name type="scientific">Yokapox virus</name>
    <dbReference type="NCBI Taxonomy" id="1076255"/>
    <lineage>
        <taxon>Viruses</taxon>
        <taxon>Varidnaviria</taxon>
        <taxon>Bamfordvirae</taxon>
        <taxon>Nucleocytoviricota</taxon>
        <taxon>Pokkesviricetes</taxon>
        <taxon>Chitovirales</taxon>
        <taxon>Poxviridae</taxon>
        <taxon>Chordopoxvirinae</taxon>
        <taxon>Centapoxvirus</taxon>
        <taxon>Centapoxvirus yokapox</taxon>
    </lineage>
</organism>
<dbReference type="OrthoDB" id="15472at10239"/>
<dbReference type="SUPFAM" id="SSF56436">
    <property type="entry name" value="C-type lectin-like"/>
    <property type="match status" value="1"/>
</dbReference>
<name>G3EI32_9POXV</name>
<dbReference type="EMBL" id="HQ849551">
    <property type="protein sequence ID" value="AEN03729.1"/>
    <property type="molecule type" value="Genomic_DNA"/>
</dbReference>
<sequence>MTSFNRQTVNKFKKMSVPAAIIMMLSTIISGIGTFLRYKEELMPSSCTNGWIQYDNYCYLDPNIKMSVDNAIVQCHKLKARLPNAYTKHLRVLYSIFSRDYWISLKKIDDIWIDVNNNKKVDITKLSNYKQLNNTLSESCYIYKTGKITTTNSCKETNNVICAKKFYR</sequence>
<dbReference type="GeneID" id="11107275"/>
<keyword evidence="4" id="KW-1185">Reference proteome</keyword>
<accession>G3EI32</accession>
<evidence type="ECO:0000256" key="1">
    <source>
        <dbReference type="SAM" id="Phobius"/>
    </source>
</evidence>
<dbReference type="Proteomes" id="UP000164653">
    <property type="component" value="Segment"/>
</dbReference>
<gene>
    <name evidence="3" type="ORF">YKV140</name>
</gene>
<dbReference type="InterPro" id="IPR016186">
    <property type="entry name" value="C-type_lectin-like/link_sf"/>
</dbReference>
<dbReference type="InterPro" id="IPR016187">
    <property type="entry name" value="CTDL_fold"/>
</dbReference>
<dbReference type="Pfam" id="PF00059">
    <property type="entry name" value="Lectin_C"/>
    <property type="match status" value="1"/>
</dbReference>
<dbReference type="Gene3D" id="3.10.100.10">
    <property type="entry name" value="Mannose-Binding Protein A, subunit A"/>
    <property type="match status" value="1"/>
</dbReference>
<reference evidence="3 4" key="1">
    <citation type="journal article" date="2011" name="J. Virol.">
        <title>The genome of yoka poxvirus.</title>
        <authorList>
            <person name="Zhao G."/>
            <person name="Droit L."/>
            <person name="Tesh R.B."/>
            <person name="Popov V.L."/>
            <person name="Little N.S."/>
            <person name="Upton C."/>
            <person name="Virgin H.W."/>
            <person name="Wang D."/>
        </authorList>
    </citation>
    <scope>NUCLEOTIDE SEQUENCE [LARGE SCALE GENOMIC DNA]</scope>
    <source>
        <strain evidence="3">DakArB 4268</strain>
    </source>
</reference>
<feature type="domain" description="C-type lectin" evidence="2">
    <location>
        <begin position="65"/>
        <end position="164"/>
    </location>
</feature>
<dbReference type="RefSeq" id="YP_004821493.1">
    <property type="nucleotide sequence ID" value="NC_015960.1"/>
</dbReference>
<evidence type="ECO:0000313" key="4">
    <source>
        <dbReference type="Proteomes" id="UP000164653"/>
    </source>
</evidence>
<evidence type="ECO:0000313" key="3">
    <source>
        <dbReference type="EMBL" id="AEN03729.1"/>
    </source>
</evidence>
<dbReference type="InterPro" id="IPR001304">
    <property type="entry name" value="C-type_lectin-like"/>
</dbReference>
<keyword evidence="1" id="KW-1133">Transmembrane helix</keyword>
<keyword evidence="1" id="KW-0812">Transmembrane</keyword>